<proteinExistence type="predicted"/>
<dbReference type="Proteomes" id="UP000032749">
    <property type="component" value="Chromosome"/>
</dbReference>
<keyword evidence="2" id="KW-1185">Reference proteome</keyword>
<name>R4YUV3_OLEAN</name>
<reference evidence="1 2" key="1">
    <citation type="journal article" date="2013" name="Nat. Commun.">
        <title>Genome sequence and functional genomic analysis of the oil-degrading bacterium Oleispira antarctica.</title>
        <authorList>
            <person name="Kube M."/>
            <person name="Chernikova T.N."/>
            <person name="Al-Ramahi Y."/>
            <person name="Beloqui A."/>
            <person name="Lopez-Cortez N."/>
            <person name="Guazzaroni M.E."/>
            <person name="Heipieper H.J."/>
            <person name="Klages S."/>
            <person name="Kotsyurbenko O.R."/>
            <person name="Langer I."/>
            <person name="Nechitaylo T.Y."/>
            <person name="Lunsdorf H."/>
            <person name="Fernandez M."/>
            <person name="Juarez S."/>
            <person name="Ciordia S."/>
            <person name="Singer A."/>
            <person name="Kagan O."/>
            <person name="Egorova O."/>
            <person name="Petit P.A."/>
            <person name="Stogios P."/>
            <person name="Kim Y."/>
            <person name="Tchigvintsev A."/>
            <person name="Flick R."/>
            <person name="Denaro R."/>
            <person name="Genovese M."/>
            <person name="Albar J.P."/>
            <person name="Reva O.N."/>
            <person name="Martinez-Gomariz M."/>
            <person name="Tran H."/>
            <person name="Ferrer M."/>
            <person name="Savchenko A."/>
            <person name="Yakunin A.F."/>
            <person name="Yakimov M.M."/>
            <person name="Golyshina O.V."/>
            <person name="Reinhardt R."/>
            <person name="Golyshin P.N."/>
        </authorList>
    </citation>
    <scope>NUCLEOTIDE SEQUENCE [LARGE SCALE GENOMIC DNA]</scope>
</reference>
<dbReference type="Gene3D" id="3.10.450.50">
    <property type="match status" value="1"/>
</dbReference>
<dbReference type="AlphaFoldDB" id="R4YUV3"/>
<dbReference type="SUPFAM" id="SSF54427">
    <property type="entry name" value="NTF2-like"/>
    <property type="match status" value="1"/>
</dbReference>
<accession>R4YUV3</accession>
<dbReference type="InterPro" id="IPR009959">
    <property type="entry name" value="Cyclase_SnoaL-like"/>
</dbReference>
<dbReference type="InterPro" id="IPR032710">
    <property type="entry name" value="NTF2-like_dom_sf"/>
</dbReference>
<organism evidence="1 2">
    <name type="scientific">Oleispira antarctica RB-8</name>
    <dbReference type="NCBI Taxonomy" id="698738"/>
    <lineage>
        <taxon>Bacteria</taxon>
        <taxon>Pseudomonadati</taxon>
        <taxon>Pseudomonadota</taxon>
        <taxon>Gammaproteobacteria</taxon>
        <taxon>Oceanospirillales</taxon>
        <taxon>Oceanospirillaceae</taxon>
        <taxon>Oleispira</taxon>
    </lineage>
</organism>
<dbReference type="KEGG" id="oai:OLEAN_C29230"/>
<dbReference type="STRING" id="698738.OLEAN_C29230"/>
<dbReference type="PANTHER" id="PTHR38436:SF1">
    <property type="entry name" value="ESTER CYCLASE"/>
    <property type="match status" value="1"/>
</dbReference>
<dbReference type="GO" id="GO:0030638">
    <property type="term" value="P:polyketide metabolic process"/>
    <property type="evidence" value="ECO:0007669"/>
    <property type="project" value="InterPro"/>
</dbReference>
<dbReference type="HOGENOM" id="CLU_100997_5_0_6"/>
<gene>
    <name evidence="1" type="ORF">OLEAN_C29230</name>
</gene>
<evidence type="ECO:0000313" key="2">
    <source>
        <dbReference type="Proteomes" id="UP000032749"/>
    </source>
</evidence>
<evidence type="ECO:0000313" key="1">
    <source>
        <dbReference type="EMBL" id="CCK77099.1"/>
    </source>
</evidence>
<dbReference type="EMBL" id="FO203512">
    <property type="protein sequence ID" value="CCK77099.1"/>
    <property type="molecule type" value="Genomic_DNA"/>
</dbReference>
<evidence type="ECO:0008006" key="3">
    <source>
        <dbReference type="Google" id="ProtNLM"/>
    </source>
</evidence>
<dbReference type="PANTHER" id="PTHR38436">
    <property type="entry name" value="POLYKETIDE CYCLASE SNOAL-LIKE DOMAIN"/>
    <property type="match status" value="1"/>
</dbReference>
<dbReference type="Pfam" id="PF07366">
    <property type="entry name" value="SnoaL"/>
    <property type="match status" value="1"/>
</dbReference>
<protein>
    <recommendedName>
        <fullName evidence="3">Ester cyclase</fullName>
    </recommendedName>
</protein>
<sequence>MTSVNKSLVEKHIDLSWNKGKYGLLQQIVAKGFRYQTTFKDGFRDFEGYVEYVEDIRRAVPDLEVIVEEIMSEDDKVITFSTFCGSFNKPLFGMPANGKIIAFSAASVWIIHRGKIKEQTTMVDLAGLQKQLNA</sequence>